<dbReference type="Gene3D" id="3.90.960.10">
    <property type="entry name" value="YbaK/aminoacyl-tRNA synthetase-associated domain"/>
    <property type="match status" value="1"/>
</dbReference>
<dbReference type="GO" id="GO:0002161">
    <property type="term" value="F:aminoacyl-tRNA deacylase activity"/>
    <property type="evidence" value="ECO:0007669"/>
    <property type="project" value="InterPro"/>
</dbReference>
<protein>
    <recommendedName>
        <fullName evidence="1">YbaK/aminoacyl-tRNA synthetase-associated domain-containing protein</fullName>
    </recommendedName>
</protein>
<evidence type="ECO:0000259" key="1">
    <source>
        <dbReference type="Pfam" id="PF04073"/>
    </source>
</evidence>
<organism evidence="2 3">
    <name type="scientific">Thiohalobacter thiocyanaticus</name>
    <dbReference type="NCBI Taxonomy" id="585455"/>
    <lineage>
        <taxon>Bacteria</taxon>
        <taxon>Pseudomonadati</taxon>
        <taxon>Pseudomonadota</taxon>
        <taxon>Gammaproteobacteria</taxon>
        <taxon>Thiohalobacterales</taxon>
        <taxon>Thiohalobacteraceae</taxon>
        <taxon>Thiohalobacter</taxon>
    </lineage>
</organism>
<dbReference type="EMBL" id="AP018052">
    <property type="protein sequence ID" value="BAZ94817.1"/>
    <property type="molecule type" value="Genomic_DNA"/>
</dbReference>
<reference evidence="2 3" key="1">
    <citation type="submission" date="2017-05" db="EMBL/GenBank/DDBJ databases">
        <title>Thiocyanate degradation by Thiohalobacter thiocyanaticus FOKN1.</title>
        <authorList>
            <person name="Oshiki M."/>
            <person name="Fukushima T."/>
            <person name="Kawano S."/>
            <person name="Nakagawa J."/>
        </authorList>
    </citation>
    <scope>NUCLEOTIDE SEQUENCE [LARGE SCALE GENOMIC DNA]</scope>
    <source>
        <strain evidence="2 3">FOKN1</strain>
    </source>
</reference>
<gene>
    <name evidence="2" type="ORF">FOKN1_2445</name>
</gene>
<evidence type="ECO:0000313" key="3">
    <source>
        <dbReference type="Proteomes" id="UP000218765"/>
    </source>
</evidence>
<name>A0A1Z4VT50_9GAMM</name>
<dbReference type="RefSeq" id="WP_096366870.1">
    <property type="nucleotide sequence ID" value="NZ_AP018052.1"/>
</dbReference>
<dbReference type="SUPFAM" id="SSF55826">
    <property type="entry name" value="YbaK/ProRS associated domain"/>
    <property type="match status" value="1"/>
</dbReference>
<dbReference type="OrthoDB" id="9786549at2"/>
<dbReference type="KEGG" id="ttc:FOKN1_2445"/>
<keyword evidence="3" id="KW-1185">Reference proteome</keyword>
<dbReference type="Pfam" id="PF04073">
    <property type="entry name" value="tRNA_edit"/>
    <property type="match status" value="1"/>
</dbReference>
<feature type="domain" description="YbaK/aminoacyl-tRNA synthetase-associated" evidence="1">
    <location>
        <begin position="23"/>
        <end position="143"/>
    </location>
</feature>
<dbReference type="Proteomes" id="UP000218765">
    <property type="component" value="Chromosome"/>
</dbReference>
<evidence type="ECO:0000313" key="2">
    <source>
        <dbReference type="EMBL" id="BAZ94817.1"/>
    </source>
</evidence>
<accession>A0A1Z4VT50</accession>
<dbReference type="AlphaFoldDB" id="A0A1Z4VT50"/>
<dbReference type="InterPro" id="IPR007214">
    <property type="entry name" value="YbaK/aa-tRNA-synth-assoc-dom"/>
</dbReference>
<sequence length="158" mass="17140">MALAQTLKAHLERHGVAWRTLRHPATASSHDTAAVAHVPEDHIAKAVVVRDERGPAMVVIPASHWLRLETLNAKLDRGFGLADESGLDRLFPDCAAGAIPPVGPAYGLETFVDENLASLARVFLEAGDHEALIEVSGEDFLRLQDGARRDYYSHDGTT</sequence>
<dbReference type="CDD" id="cd04332">
    <property type="entry name" value="YbaK_like"/>
    <property type="match status" value="1"/>
</dbReference>
<dbReference type="InterPro" id="IPR036754">
    <property type="entry name" value="YbaK/aa-tRNA-synt-asso_dom_sf"/>
</dbReference>
<proteinExistence type="predicted"/>